<feature type="non-terminal residue" evidence="1">
    <location>
        <position position="1"/>
    </location>
</feature>
<accession>A0A0D0ADL4</accession>
<dbReference type="HOGENOM" id="CLU_2518834_0_0_1"/>
<dbReference type="EMBL" id="KN836292">
    <property type="protein sequence ID" value="KIK32317.1"/>
    <property type="molecule type" value="Genomic_DNA"/>
</dbReference>
<dbReference type="InterPro" id="IPR036570">
    <property type="entry name" value="HORMA_dom_sf"/>
</dbReference>
<feature type="non-terminal residue" evidence="1">
    <location>
        <position position="85"/>
    </location>
</feature>
<evidence type="ECO:0000313" key="2">
    <source>
        <dbReference type="Proteomes" id="UP000054485"/>
    </source>
</evidence>
<evidence type="ECO:0000313" key="1">
    <source>
        <dbReference type="EMBL" id="KIK32317.1"/>
    </source>
</evidence>
<proteinExistence type="predicted"/>
<reference evidence="1 2" key="1">
    <citation type="submission" date="2014-04" db="EMBL/GenBank/DDBJ databases">
        <authorList>
            <consortium name="DOE Joint Genome Institute"/>
            <person name="Kuo A."/>
            <person name="Ruytinx J."/>
            <person name="Rineau F."/>
            <person name="Colpaert J."/>
            <person name="Kohler A."/>
            <person name="Nagy L.G."/>
            <person name="Floudas D."/>
            <person name="Copeland A."/>
            <person name="Barry K.W."/>
            <person name="Cichocki N."/>
            <person name="Veneault-Fourrey C."/>
            <person name="LaButti K."/>
            <person name="Lindquist E.A."/>
            <person name="Lipzen A."/>
            <person name="Lundell T."/>
            <person name="Morin E."/>
            <person name="Murat C."/>
            <person name="Sun H."/>
            <person name="Tunlid A."/>
            <person name="Henrissat B."/>
            <person name="Grigoriev I.V."/>
            <person name="Hibbett D.S."/>
            <person name="Martin F."/>
            <person name="Nordberg H.P."/>
            <person name="Cantor M.N."/>
            <person name="Hua S.X."/>
        </authorList>
    </citation>
    <scope>NUCLEOTIDE SEQUENCE [LARGE SCALE GENOMIC DNA]</scope>
    <source>
        <strain evidence="1 2">UH-Slu-Lm8-n1</strain>
    </source>
</reference>
<dbReference type="Proteomes" id="UP000054485">
    <property type="component" value="Unassembled WGS sequence"/>
</dbReference>
<gene>
    <name evidence="1" type="ORF">CY34DRAFT_67975</name>
</gene>
<dbReference type="SUPFAM" id="SSF56019">
    <property type="entry name" value="The spindle assembly checkpoint protein mad2"/>
    <property type="match status" value="1"/>
</dbReference>
<sequence>ITHLVEVAIHMTLYVRQIYPADLSELPIMPGNTLFRHPASNEYISGTVKVVSDDLVVVVVKDRNQVALDRFIFSVQNMVEIESYN</sequence>
<reference evidence="2" key="2">
    <citation type="submission" date="2015-01" db="EMBL/GenBank/DDBJ databases">
        <title>Evolutionary Origins and Diversification of the Mycorrhizal Mutualists.</title>
        <authorList>
            <consortium name="DOE Joint Genome Institute"/>
            <consortium name="Mycorrhizal Genomics Consortium"/>
            <person name="Kohler A."/>
            <person name="Kuo A."/>
            <person name="Nagy L.G."/>
            <person name="Floudas D."/>
            <person name="Copeland A."/>
            <person name="Barry K.W."/>
            <person name="Cichocki N."/>
            <person name="Veneault-Fourrey C."/>
            <person name="LaButti K."/>
            <person name="Lindquist E.A."/>
            <person name="Lipzen A."/>
            <person name="Lundell T."/>
            <person name="Morin E."/>
            <person name="Murat C."/>
            <person name="Riley R."/>
            <person name="Ohm R."/>
            <person name="Sun H."/>
            <person name="Tunlid A."/>
            <person name="Henrissat B."/>
            <person name="Grigoriev I.V."/>
            <person name="Hibbett D.S."/>
            <person name="Martin F."/>
        </authorList>
    </citation>
    <scope>NUCLEOTIDE SEQUENCE [LARGE SCALE GENOMIC DNA]</scope>
    <source>
        <strain evidence="2">UH-Slu-Lm8-n1</strain>
    </source>
</reference>
<dbReference type="AlphaFoldDB" id="A0A0D0ADL4"/>
<keyword evidence="2" id="KW-1185">Reference proteome</keyword>
<protein>
    <submittedName>
        <fullName evidence="1">Uncharacterized protein</fullName>
    </submittedName>
</protein>
<dbReference type="Gene3D" id="3.30.900.10">
    <property type="entry name" value="HORMA domain"/>
    <property type="match status" value="1"/>
</dbReference>
<dbReference type="InParanoid" id="A0A0D0ADL4"/>
<name>A0A0D0ADL4_9AGAM</name>
<organism evidence="1 2">
    <name type="scientific">Suillus luteus UH-Slu-Lm8-n1</name>
    <dbReference type="NCBI Taxonomy" id="930992"/>
    <lineage>
        <taxon>Eukaryota</taxon>
        <taxon>Fungi</taxon>
        <taxon>Dikarya</taxon>
        <taxon>Basidiomycota</taxon>
        <taxon>Agaricomycotina</taxon>
        <taxon>Agaricomycetes</taxon>
        <taxon>Agaricomycetidae</taxon>
        <taxon>Boletales</taxon>
        <taxon>Suillineae</taxon>
        <taxon>Suillaceae</taxon>
        <taxon>Suillus</taxon>
    </lineage>
</organism>
<dbReference type="OrthoDB" id="10339483at2759"/>
<dbReference type="STRING" id="930992.A0A0D0ADL4"/>